<accession>A0A9Q1C2G2</accession>
<feature type="compositionally biased region" description="Basic and acidic residues" evidence="13">
    <location>
        <begin position="352"/>
        <end position="384"/>
    </location>
</feature>
<dbReference type="GO" id="GO:0043022">
    <property type="term" value="F:ribosome binding"/>
    <property type="evidence" value="ECO:0007669"/>
    <property type="project" value="TreeGrafter"/>
</dbReference>
<gene>
    <name evidence="15" type="ORF">HOLleu_18885</name>
</gene>
<dbReference type="OrthoDB" id="3838338at2759"/>
<evidence type="ECO:0000256" key="3">
    <source>
        <dbReference type="ARBA" id="ARBA00004906"/>
    </source>
</evidence>
<dbReference type="GO" id="GO:0005737">
    <property type="term" value="C:cytoplasm"/>
    <property type="evidence" value="ECO:0007669"/>
    <property type="project" value="UniProtKB-SubCell"/>
</dbReference>
<evidence type="ECO:0000256" key="5">
    <source>
        <dbReference type="ARBA" id="ARBA00022490"/>
    </source>
</evidence>
<evidence type="ECO:0000256" key="6">
    <source>
        <dbReference type="ARBA" id="ARBA00022553"/>
    </source>
</evidence>
<dbReference type="GO" id="GO:0008270">
    <property type="term" value="F:zinc ion binding"/>
    <property type="evidence" value="ECO:0007669"/>
    <property type="project" value="UniProtKB-KW"/>
</dbReference>
<dbReference type="Gene3D" id="3.30.40.10">
    <property type="entry name" value="Zinc/RING finger domain, C3HC4 (zinc finger)"/>
    <property type="match status" value="1"/>
</dbReference>
<evidence type="ECO:0000256" key="2">
    <source>
        <dbReference type="ARBA" id="ARBA00004496"/>
    </source>
</evidence>
<comment type="subcellular location">
    <subcellularLocation>
        <location evidence="2">Cytoplasm</location>
    </subcellularLocation>
</comment>
<evidence type="ECO:0000256" key="11">
    <source>
        <dbReference type="ARBA" id="ARBA00035113"/>
    </source>
</evidence>
<feature type="compositionally biased region" description="Polar residues" evidence="13">
    <location>
        <begin position="475"/>
        <end position="492"/>
    </location>
</feature>
<reference evidence="15" key="1">
    <citation type="submission" date="2021-10" db="EMBL/GenBank/DDBJ databases">
        <title>Tropical sea cucumber genome reveals ecological adaptation and Cuvierian tubules defense mechanism.</title>
        <authorList>
            <person name="Chen T."/>
        </authorList>
    </citation>
    <scope>NUCLEOTIDE SEQUENCE</scope>
    <source>
        <strain evidence="15">Nanhai2018</strain>
        <tissue evidence="15">Muscle</tissue>
    </source>
</reference>
<comment type="pathway">
    <text evidence="3">Protein modification; protein ubiquitination.</text>
</comment>
<dbReference type="InterPro" id="IPR044288">
    <property type="entry name" value="ZNF598/HEL2"/>
</dbReference>
<evidence type="ECO:0000313" key="16">
    <source>
        <dbReference type="Proteomes" id="UP001152320"/>
    </source>
</evidence>
<dbReference type="GO" id="GO:0072344">
    <property type="term" value="P:rescue of stalled ribosome"/>
    <property type="evidence" value="ECO:0007669"/>
    <property type="project" value="InterPro"/>
</dbReference>
<feature type="compositionally biased region" description="Polar residues" evidence="13">
    <location>
        <begin position="561"/>
        <end position="582"/>
    </location>
</feature>
<feature type="region of interest" description="Disordered" evidence="13">
    <location>
        <begin position="280"/>
        <end position="437"/>
    </location>
</feature>
<keyword evidence="5" id="KW-0963">Cytoplasm</keyword>
<evidence type="ECO:0000256" key="7">
    <source>
        <dbReference type="ARBA" id="ARBA00022679"/>
    </source>
</evidence>
<evidence type="ECO:0000256" key="9">
    <source>
        <dbReference type="ARBA" id="ARBA00022771"/>
    </source>
</evidence>
<dbReference type="SMART" id="SM00355">
    <property type="entry name" value="ZnF_C2H2"/>
    <property type="match status" value="5"/>
</dbReference>
<dbReference type="EMBL" id="JAIZAY010000008">
    <property type="protein sequence ID" value="KAJ8037938.1"/>
    <property type="molecule type" value="Genomic_DNA"/>
</dbReference>
<feature type="compositionally biased region" description="Basic residues" evidence="13">
    <location>
        <begin position="287"/>
        <end position="296"/>
    </location>
</feature>
<dbReference type="Pfam" id="PF23202">
    <property type="entry name" value="PAH_ZNF598"/>
    <property type="match status" value="1"/>
</dbReference>
<evidence type="ECO:0000259" key="14">
    <source>
        <dbReference type="PROSITE" id="PS50089"/>
    </source>
</evidence>
<evidence type="ECO:0000313" key="15">
    <source>
        <dbReference type="EMBL" id="KAJ8037938.1"/>
    </source>
</evidence>
<evidence type="ECO:0000256" key="10">
    <source>
        <dbReference type="ARBA" id="ARBA00022833"/>
    </source>
</evidence>
<dbReference type="Proteomes" id="UP001152320">
    <property type="component" value="Chromosome 8"/>
</dbReference>
<dbReference type="CDD" id="cd16615">
    <property type="entry name" value="RING-HC_ZNF598"/>
    <property type="match status" value="1"/>
</dbReference>
<dbReference type="GO" id="GO:0016567">
    <property type="term" value="P:protein ubiquitination"/>
    <property type="evidence" value="ECO:0007669"/>
    <property type="project" value="TreeGrafter"/>
</dbReference>
<protein>
    <recommendedName>
        <fullName evidence="4">RING-type E3 ubiquitin transferase</fullName>
        <ecNumber evidence="4">2.3.2.27</ecNumber>
    </recommendedName>
</protein>
<feature type="compositionally biased region" description="Basic and acidic residues" evidence="13">
    <location>
        <begin position="583"/>
        <end position="593"/>
    </location>
</feature>
<dbReference type="GO" id="GO:0061630">
    <property type="term" value="F:ubiquitin protein ligase activity"/>
    <property type="evidence" value="ECO:0007669"/>
    <property type="project" value="UniProtKB-EC"/>
</dbReference>
<evidence type="ECO:0000256" key="4">
    <source>
        <dbReference type="ARBA" id="ARBA00012483"/>
    </source>
</evidence>
<dbReference type="InterPro" id="IPR001841">
    <property type="entry name" value="Znf_RING"/>
</dbReference>
<dbReference type="InterPro" id="IPR057634">
    <property type="entry name" value="PAH_ZNF598/HEL2"/>
</dbReference>
<feature type="region of interest" description="Disordered" evidence="13">
    <location>
        <begin position="475"/>
        <end position="593"/>
    </location>
</feature>
<dbReference type="PROSITE" id="PS50089">
    <property type="entry name" value="ZF_RING_2"/>
    <property type="match status" value="1"/>
</dbReference>
<keyword evidence="16" id="KW-1185">Reference proteome</keyword>
<feature type="compositionally biased region" description="Polar residues" evidence="13">
    <location>
        <begin position="501"/>
        <end position="536"/>
    </location>
</feature>
<feature type="compositionally biased region" description="Low complexity" evidence="13">
    <location>
        <begin position="338"/>
        <end position="350"/>
    </location>
</feature>
<comment type="similarity">
    <text evidence="11">Belongs to the ZNF598/HEL2 family.</text>
</comment>
<dbReference type="PROSITE" id="PS00028">
    <property type="entry name" value="ZINC_FINGER_C2H2_1"/>
    <property type="match status" value="1"/>
</dbReference>
<feature type="compositionally biased region" description="Basic and acidic residues" evidence="13">
    <location>
        <begin position="391"/>
        <end position="405"/>
    </location>
</feature>
<comment type="catalytic activity">
    <reaction evidence="1">
        <text>S-ubiquitinyl-[E2 ubiquitin-conjugating enzyme]-L-cysteine + [acceptor protein]-L-lysine = [E2 ubiquitin-conjugating enzyme]-L-cysteine + N(6)-ubiquitinyl-[acceptor protein]-L-lysine.</text>
        <dbReference type="EC" id="2.3.2.27"/>
    </reaction>
</comment>
<dbReference type="Pfam" id="PF25447">
    <property type="entry name" value="RING_ZNF598"/>
    <property type="match status" value="1"/>
</dbReference>
<feature type="compositionally biased region" description="Polar residues" evidence="13">
    <location>
        <begin position="428"/>
        <end position="437"/>
    </location>
</feature>
<evidence type="ECO:0000256" key="8">
    <source>
        <dbReference type="ARBA" id="ARBA00022723"/>
    </source>
</evidence>
<dbReference type="EC" id="2.3.2.27" evidence="4"/>
<evidence type="ECO:0000256" key="13">
    <source>
        <dbReference type="SAM" id="MobiDB-lite"/>
    </source>
</evidence>
<feature type="domain" description="RING-type" evidence="14">
    <location>
        <begin position="12"/>
        <end position="52"/>
    </location>
</feature>
<organism evidence="15 16">
    <name type="scientific">Holothuria leucospilota</name>
    <name type="common">Black long sea cucumber</name>
    <name type="synonym">Mertensiothuria leucospilota</name>
    <dbReference type="NCBI Taxonomy" id="206669"/>
    <lineage>
        <taxon>Eukaryota</taxon>
        <taxon>Metazoa</taxon>
        <taxon>Echinodermata</taxon>
        <taxon>Eleutherozoa</taxon>
        <taxon>Echinozoa</taxon>
        <taxon>Holothuroidea</taxon>
        <taxon>Aspidochirotacea</taxon>
        <taxon>Aspidochirotida</taxon>
        <taxon>Holothuriidae</taxon>
        <taxon>Holothuria</taxon>
    </lineage>
</organism>
<evidence type="ECO:0000256" key="12">
    <source>
        <dbReference type="PROSITE-ProRule" id="PRU00175"/>
    </source>
</evidence>
<comment type="caution">
    <text evidence="15">The sequence shown here is derived from an EMBL/GenBank/DDBJ whole genome shotgun (WGS) entry which is preliminary data.</text>
</comment>
<keyword evidence="10" id="KW-0862">Zinc</keyword>
<dbReference type="PANTHER" id="PTHR22938">
    <property type="entry name" value="ZINC FINGER PROTEIN 598"/>
    <property type="match status" value="1"/>
</dbReference>
<keyword evidence="9 12" id="KW-0863">Zinc-finger</keyword>
<dbReference type="InterPro" id="IPR013083">
    <property type="entry name" value="Znf_RING/FYVE/PHD"/>
</dbReference>
<feature type="compositionally biased region" description="Basic and acidic residues" evidence="13">
    <location>
        <begin position="316"/>
        <end position="332"/>
    </location>
</feature>
<keyword evidence="8" id="KW-0479">Metal-binding</keyword>
<keyword evidence="7" id="KW-0808">Transferase</keyword>
<dbReference type="InterPro" id="IPR013087">
    <property type="entry name" value="Znf_C2H2_type"/>
</dbReference>
<feature type="compositionally biased region" description="Basic and acidic residues" evidence="13">
    <location>
        <begin position="537"/>
        <end position="560"/>
    </location>
</feature>
<keyword evidence="6" id="KW-0597">Phosphoprotein</keyword>
<dbReference type="InterPro" id="IPR041888">
    <property type="entry name" value="RING-HC_ZNF598/HEL2"/>
</dbReference>
<dbReference type="PANTHER" id="PTHR22938:SF0">
    <property type="entry name" value="E3 UBIQUITIN-PROTEIN LIGASE ZNF598"/>
    <property type="match status" value="1"/>
</dbReference>
<name>A0A9Q1C2G2_HOLLE</name>
<dbReference type="AlphaFoldDB" id="A0A9Q1C2G2"/>
<evidence type="ECO:0000256" key="1">
    <source>
        <dbReference type="ARBA" id="ARBA00000900"/>
    </source>
</evidence>
<proteinExistence type="inferred from homology"/>
<dbReference type="SUPFAM" id="SSF57850">
    <property type="entry name" value="RING/U-box"/>
    <property type="match status" value="1"/>
</dbReference>
<sequence>MSKSTDNLSSTCPLCYQNIKIYAIGPCDHIICHVCSTRMRVVCKQMYCPVCRADLPQVVFMEKQHLYSGIITHRFPRDRETHIFFQNNRIRLEYYKLLSHGCQLCPDRTPDKTFKALQDHMRKEHELFYCDLCVEHLQIFTSERKSYPRRELAMHRRKGDADDKSYRGHPLCEFCDKRYFDKDELLRHLRRDHYFCHFCESTGISNQFYSDYDNLREHFRAEHFLCEEGDCRYQEFSHAFSSDIDFKAHIAAVHSRSMSKFQARQNRQIDVEINLPPRYRERDRRGGHSVGRGRAHLLREEDEETHRAVQVSLQTAREEEELKRRKHDEKTKTKIVSAEEFAAAAGGNNNVRRRDDEDVQELKRKPQSKKEKDGPKKDAKEDITPKNVISNEKEFPKLSEQEKDNPPLVTSWGKTKVESSDFPELNPSGGSSKVQTSATWVPQKMASLNEYPVLGGGGNSSAQAINRETWSKMSNVTDTNSIQSKGNLTKVASNPAKKPSTETVPVSNSDVQSTPEEFPSLSSIATFLKGPSTSSKPAERVSAHNLSESKKLKNKKDSRPNKTQVKQTDIQSNSKTETSSHSAVHERLEEKPVCRPPPGFGVPAHQSAKVSIPPGFHSIPANTLENNMASQSSFFQTQDYKDRNRELVQRIRRYLKEKEDGFNQFRTLSGLFRTGVIDAQNYYDQCLSLLGDNFRKIFSELVSLLPDVEKQQELLRVHNDKKALQSHGDTAVLNISNKNKQTAWKAGDEVRHSICSQCRQLIPSKDLEEHLNTHQDFPALVSTVPTRTKAGVPRQSAWGRLK</sequence>